<evidence type="ECO:0000256" key="7">
    <source>
        <dbReference type="ARBA" id="ARBA00023049"/>
    </source>
</evidence>
<evidence type="ECO:0000313" key="12">
    <source>
        <dbReference type="Proteomes" id="UP000243217"/>
    </source>
</evidence>
<dbReference type="Gene3D" id="1.10.1380.10">
    <property type="entry name" value="Neutral endopeptidase , domain2"/>
    <property type="match status" value="1"/>
</dbReference>
<evidence type="ECO:0000313" key="11">
    <source>
        <dbReference type="EMBL" id="OQS04971.1"/>
    </source>
</evidence>
<keyword evidence="6" id="KW-0862">Zinc</keyword>
<dbReference type="InterPro" id="IPR008753">
    <property type="entry name" value="Peptidase_M13_N"/>
</dbReference>
<dbReference type="InterPro" id="IPR042089">
    <property type="entry name" value="Peptidase_M13_dom_2"/>
</dbReference>
<dbReference type="InterPro" id="IPR024079">
    <property type="entry name" value="MetalloPept_cat_dom_sf"/>
</dbReference>
<dbReference type="SUPFAM" id="SSF55486">
    <property type="entry name" value="Metalloproteases ('zincins'), catalytic domain"/>
    <property type="match status" value="1"/>
</dbReference>
<evidence type="ECO:0000256" key="8">
    <source>
        <dbReference type="SAM" id="Phobius"/>
    </source>
</evidence>
<keyword evidence="12" id="KW-1185">Reference proteome</keyword>
<dbReference type="AlphaFoldDB" id="A0A1W0A458"/>
<dbReference type="PANTHER" id="PTHR11733:SF167">
    <property type="entry name" value="FI17812P1-RELATED"/>
    <property type="match status" value="1"/>
</dbReference>
<evidence type="ECO:0000256" key="4">
    <source>
        <dbReference type="ARBA" id="ARBA00022723"/>
    </source>
</evidence>
<dbReference type="PROSITE" id="PS51885">
    <property type="entry name" value="NEPRILYSIN"/>
    <property type="match status" value="1"/>
</dbReference>
<dbReference type="GO" id="GO:0004222">
    <property type="term" value="F:metalloendopeptidase activity"/>
    <property type="evidence" value="ECO:0007669"/>
    <property type="project" value="InterPro"/>
</dbReference>
<accession>A0A1W0A458</accession>
<dbReference type="PRINTS" id="PR00786">
    <property type="entry name" value="NEPRILYSIN"/>
</dbReference>
<evidence type="ECO:0000256" key="5">
    <source>
        <dbReference type="ARBA" id="ARBA00022801"/>
    </source>
</evidence>
<evidence type="ECO:0000256" key="3">
    <source>
        <dbReference type="ARBA" id="ARBA00022670"/>
    </source>
</evidence>
<dbReference type="EMBL" id="JNBS01000522">
    <property type="protein sequence ID" value="OQS04971.1"/>
    <property type="molecule type" value="Genomic_DNA"/>
</dbReference>
<keyword evidence="8" id="KW-0812">Transmembrane</keyword>
<evidence type="ECO:0000256" key="6">
    <source>
        <dbReference type="ARBA" id="ARBA00022833"/>
    </source>
</evidence>
<dbReference type="STRING" id="74557.A0A1W0A458"/>
<dbReference type="InterPro" id="IPR000718">
    <property type="entry name" value="Peptidase_M13"/>
</dbReference>
<dbReference type="PANTHER" id="PTHR11733">
    <property type="entry name" value="ZINC METALLOPROTEASE FAMILY M13 NEPRILYSIN-RELATED"/>
    <property type="match status" value="1"/>
</dbReference>
<evidence type="ECO:0000256" key="1">
    <source>
        <dbReference type="ARBA" id="ARBA00001947"/>
    </source>
</evidence>
<proteinExistence type="inferred from homology"/>
<feature type="domain" description="Peptidase M13 N-terminal" evidence="10">
    <location>
        <begin position="90"/>
        <end position="458"/>
    </location>
</feature>
<evidence type="ECO:0000259" key="10">
    <source>
        <dbReference type="Pfam" id="PF05649"/>
    </source>
</evidence>
<keyword evidence="7 11" id="KW-0482">Metalloprotease</keyword>
<dbReference type="Proteomes" id="UP000243217">
    <property type="component" value="Unassembled WGS sequence"/>
</dbReference>
<dbReference type="GO" id="GO:0016485">
    <property type="term" value="P:protein processing"/>
    <property type="evidence" value="ECO:0007669"/>
    <property type="project" value="TreeGrafter"/>
</dbReference>
<keyword evidence="5" id="KW-0378">Hydrolase</keyword>
<reference evidence="11 12" key="1">
    <citation type="journal article" date="2014" name="Genome Biol. Evol.">
        <title>The secreted proteins of Achlya hypogyna and Thraustotheca clavata identify the ancestral oomycete secretome and reveal gene acquisitions by horizontal gene transfer.</title>
        <authorList>
            <person name="Misner I."/>
            <person name="Blouin N."/>
            <person name="Leonard G."/>
            <person name="Richards T.A."/>
            <person name="Lane C.E."/>
        </authorList>
    </citation>
    <scope>NUCLEOTIDE SEQUENCE [LARGE SCALE GENOMIC DNA]</scope>
    <source>
        <strain evidence="11 12">ATCC 34112</strain>
    </source>
</reference>
<keyword evidence="3 11" id="KW-0645">Protease</keyword>
<name>A0A1W0A458_9STRA</name>
<organism evidence="11 12">
    <name type="scientific">Thraustotheca clavata</name>
    <dbReference type="NCBI Taxonomy" id="74557"/>
    <lineage>
        <taxon>Eukaryota</taxon>
        <taxon>Sar</taxon>
        <taxon>Stramenopiles</taxon>
        <taxon>Oomycota</taxon>
        <taxon>Saprolegniomycetes</taxon>
        <taxon>Saprolegniales</taxon>
        <taxon>Achlyaceae</taxon>
        <taxon>Thraustotheca</taxon>
    </lineage>
</organism>
<dbReference type="CDD" id="cd08662">
    <property type="entry name" value="M13"/>
    <property type="match status" value="1"/>
</dbReference>
<keyword evidence="4" id="KW-0479">Metal-binding</keyword>
<protein>
    <submittedName>
        <fullName evidence="11">Endothelin-converting enzyme, metalloprotease family M13</fullName>
    </submittedName>
</protein>
<sequence length="710" mass="80223">MQRHDKLGEDEDKNEDTKGFKTMAIKSSSNARKGWVSSWVSPFRIVIIVFVLVGFVSIMITFLPLKKKKDEQIDQLPRNVQLLMDESIDPCTDFYQYACGTWIKNMTLPNDRSRYTRSFNAIQDANDAIFHDIVNEKWPLLSELYLSCMDTNMIDVLGSQPLKKDLIAIENAPDKASLFQVVGELSSRSSASFLIDTGIFADEKNTTIYSLHVSQGGLTLPDQEYYTNDTRFSLFKPDLTTFITKLLTLSEWNSSVDDAVQDIIQFEIELANCSMKKELLRDPLLTYNPQTNINTTNPLLLGHFFVGAGIPLTKESTVIIATPSYLKLVENLVNKTPLEKLKTFFAYQYISSVASSLSTPYRDAVFELFGRKIQGQATPRPRQKQCLARVDAYLGELLSRYYIQTTFKLEALTLIKSLVSDLIDAFQTRLEQASWMDKETRSAAVTKLHKMTALLGYPVERREYPNLALANDKHFSNVQQLIHYHHLRAVSKLGTAVNPMEWMMDAHEVNAYYSPMANQIVFPAGILQPPFFDPAVNPAQNYGAIGMVIGHEITHGFDDQGRNFDGSGNMHPWWTNSTATKFNSRARCISNQYSSMVVRNDTSGELLGHVNGAFTLGEDIADIGGLRIAFEAYKEHLFPSKMTLAMEKLFFLSYAQSWCTKATDQSIKAHDVHPPPKQRVNGAIMNNEEFARIFVCPNTALLNPQEKCNI</sequence>
<gene>
    <name evidence="11" type="ORF">THRCLA_02844</name>
</gene>
<evidence type="ECO:0000259" key="9">
    <source>
        <dbReference type="Pfam" id="PF01431"/>
    </source>
</evidence>
<dbReference type="Pfam" id="PF05649">
    <property type="entry name" value="Peptidase_M13_N"/>
    <property type="match status" value="1"/>
</dbReference>
<feature type="domain" description="Peptidase M13 C-terminal" evidence="9">
    <location>
        <begin position="510"/>
        <end position="710"/>
    </location>
</feature>
<keyword evidence="8" id="KW-0472">Membrane</keyword>
<comment type="caution">
    <text evidence="11">The sequence shown here is derived from an EMBL/GenBank/DDBJ whole genome shotgun (WGS) entry which is preliminary data.</text>
</comment>
<dbReference type="Pfam" id="PF01431">
    <property type="entry name" value="Peptidase_M13"/>
    <property type="match status" value="1"/>
</dbReference>
<evidence type="ECO:0000256" key="2">
    <source>
        <dbReference type="ARBA" id="ARBA00007357"/>
    </source>
</evidence>
<dbReference type="Gene3D" id="3.40.390.10">
    <property type="entry name" value="Collagenase (Catalytic Domain)"/>
    <property type="match status" value="1"/>
</dbReference>
<dbReference type="InterPro" id="IPR018497">
    <property type="entry name" value="Peptidase_M13_C"/>
</dbReference>
<dbReference type="GO" id="GO:0005886">
    <property type="term" value="C:plasma membrane"/>
    <property type="evidence" value="ECO:0007669"/>
    <property type="project" value="TreeGrafter"/>
</dbReference>
<comment type="similarity">
    <text evidence="2">Belongs to the peptidase M13 family.</text>
</comment>
<keyword evidence="8" id="KW-1133">Transmembrane helix</keyword>
<feature type="transmembrane region" description="Helical" evidence="8">
    <location>
        <begin position="43"/>
        <end position="65"/>
    </location>
</feature>
<dbReference type="GO" id="GO:0046872">
    <property type="term" value="F:metal ion binding"/>
    <property type="evidence" value="ECO:0007669"/>
    <property type="project" value="UniProtKB-KW"/>
</dbReference>
<comment type="cofactor">
    <cofactor evidence="1">
        <name>Zn(2+)</name>
        <dbReference type="ChEBI" id="CHEBI:29105"/>
    </cofactor>
</comment>
<dbReference type="OrthoDB" id="6475849at2759"/>